<feature type="compositionally biased region" description="Polar residues" evidence="2">
    <location>
        <begin position="31"/>
        <end position="42"/>
    </location>
</feature>
<sequence>MSDGDALKAVDLGEKATNPLKPSSQTPPEPVSSVQNDPTTQGAAAPEPRLEARENQWTSTLNQFKLMKFFVLRPGTVDHAIEDIKTLVSQQEDGDVKSVWLLTEIDHWNNELERLVIITENCLLICKYDFLMFNCEQIERIPLNCVDRVSHGTFIFPQHSRLSREGEGLRINWDQMREPAFSSRWNPFAKDYPYATFTYHPVRTANEKFTALCELKDFQEHVIQAAKLAHLKKPIPGKANEVLVLNEPILIEAYVGLMSFIGNQNKLGYCLARGNIGF</sequence>
<protein>
    <submittedName>
        <fullName evidence="4">Tumor protein p63 regulated 1</fullName>
    </submittedName>
</protein>
<proteinExistence type="inferred from homology"/>
<evidence type="ECO:0000313" key="4">
    <source>
        <dbReference type="Ensembl" id="ENSPKIP00000003318.1"/>
    </source>
</evidence>
<evidence type="ECO:0000259" key="3">
    <source>
        <dbReference type="PROSITE" id="PS51791"/>
    </source>
</evidence>
<dbReference type="KEGG" id="pki:111839940"/>
<dbReference type="InterPro" id="IPR040242">
    <property type="entry name" value="TPRG1-like"/>
</dbReference>
<dbReference type="OrthoDB" id="10012704at2759"/>
<comment type="similarity">
    <text evidence="1">Belongs to the TPRG1 family.</text>
</comment>
<dbReference type="PANTHER" id="PTHR31108:SF6">
    <property type="entry name" value="TUMOR PROTEIN P63-REGULATED GENE 1 PROTEIN"/>
    <property type="match status" value="1"/>
</dbReference>
<dbReference type="STRING" id="1676925.ENSPKIP00000003318"/>
<feature type="domain" description="HSac2" evidence="3">
    <location>
        <begin position="71"/>
        <end position="258"/>
    </location>
</feature>
<feature type="compositionally biased region" description="Basic and acidic residues" evidence="2">
    <location>
        <begin position="1"/>
        <end position="14"/>
    </location>
</feature>
<dbReference type="Pfam" id="PF12456">
    <property type="entry name" value="hSac2"/>
    <property type="match status" value="1"/>
</dbReference>
<dbReference type="PANTHER" id="PTHR31108">
    <property type="entry name" value="TUMOR PROTEIN P63-REGULATED GENE 1-LIKE PROTEIN"/>
    <property type="match status" value="1"/>
</dbReference>
<evidence type="ECO:0000313" key="5">
    <source>
        <dbReference type="Proteomes" id="UP000261540"/>
    </source>
</evidence>
<evidence type="ECO:0000256" key="1">
    <source>
        <dbReference type="ARBA" id="ARBA00009163"/>
    </source>
</evidence>
<name>A0A3B3QAX4_9TELE</name>
<dbReference type="GeneTree" id="ENSGT00390000001652"/>
<accession>A0A3B3QAX4</accession>
<dbReference type="RefSeq" id="XP_023660038.1">
    <property type="nucleotide sequence ID" value="XM_023804270.2"/>
</dbReference>
<dbReference type="InterPro" id="IPR034753">
    <property type="entry name" value="hSac2"/>
</dbReference>
<dbReference type="AlphaFoldDB" id="A0A3B3QAX4"/>
<reference evidence="4" key="1">
    <citation type="submission" date="2025-08" db="UniProtKB">
        <authorList>
            <consortium name="Ensembl"/>
        </authorList>
    </citation>
    <scope>IDENTIFICATION</scope>
</reference>
<dbReference type="GeneID" id="111839940"/>
<feature type="region of interest" description="Disordered" evidence="2">
    <location>
        <begin position="1"/>
        <end position="50"/>
    </location>
</feature>
<reference evidence="4" key="2">
    <citation type="submission" date="2025-09" db="UniProtKB">
        <authorList>
            <consortium name="Ensembl"/>
        </authorList>
    </citation>
    <scope>IDENTIFICATION</scope>
</reference>
<dbReference type="Ensembl" id="ENSPKIT00000027278.1">
    <property type="protein sequence ID" value="ENSPKIP00000003318.1"/>
    <property type="gene ID" value="ENSPKIG00000020879.1"/>
</dbReference>
<dbReference type="InterPro" id="IPR022158">
    <property type="entry name" value="Inositol_phosphatase"/>
</dbReference>
<dbReference type="PROSITE" id="PS51791">
    <property type="entry name" value="HSAC2"/>
    <property type="match status" value="1"/>
</dbReference>
<evidence type="ECO:0000256" key="2">
    <source>
        <dbReference type="SAM" id="MobiDB-lite"/>
    </source>
</evidence>
<dbReference type="CTD" id="285386"/>
<dbReference type="Proteomes" id="UP000261540">
    <property type="component" value="Unplaced"/>
</dbReference>
<organism evidence="4 5">
    <name type="scientific">Paramormyrops kingsleyae</name>
    <dbReference type="NCBI Taxonomy" id="1676925"/>
    <lineage>
        <taxon>Eukaryota</taxon>
        <taxon>Metazoa</taxon>
        <taxon>Chordata</taxon>
        <taxon>Craniata</taxon>
        <taxon>Vertebrata</taxon>
        <taxon>Euteleostomi</taxon>
        <taxon>Actinopterygii</taxon>
        <taxon>Neopterygii</taxon>
        <taxon>Teleostei</taxon>
        <taxon>Osteoglossocephala</taxon>
        <taxon>Osteoglossomorpha</taxon>
        <taxon>Osteoglossiformes</taxon>
        <taxon>Mormyridae</taxon>
        <taxon>Paramormyrops</taxon>
    </lineage>
</organism>
<keyword evidence="5" id="KW-1185">Reference proteome</keyword>
<dbReference type="GO" id="GO:0005737">
    <property type="term" value="C:cytoplasm"/>
    <property type="evidence" value="ECO:0007669"/>
    <property type="project" value="TreeGrafter"/>
</dbReference>